<reference evidence="3 4" key="1">
    <citation type="submission" date="2019-06" db="EMBL/GenBank/DDBJ databases">
        <title>Rhizobium sp. CL12 isolated from roots of soybean.</title>
        <authorList>
            <person name="Wang C."/>
        </authorList>
    </citation>
    <scope>NUCLEOTIDE SEQUENCE [LARGE SCALE GENOMIC DNA]</scope>
    <source>
        <strain evidence="3 4">CL12</strain>
    </source>
</reference>
<evidence type="ECO:0000256" key="2">
    <source>
        <dbReference type="SAM" id="SignalP"/>
    </source>
</evidence>
<sequence>MTSYRAALAAALVSLTTAFAMVPMPTRAADLTPEQIEEGQKFIINNALFILFHESGHMLVSELGLPVLGREEDAVDGLSSVMLLESEDEDLKAAIQDAADGWFLIDEAKGEGPQESDFIDTHGLDRQRAYSMVCMMAGADPEYFKTFIDSLDFPAERREECAGEYAKTRDSWFGLLEQHQDDKKKTKFTVTYEPANNADLQPFADLLKENQVLEAIEATYGEGYDIPDGIKVTGKTCGTENAFWQEGTREITYCYEMAAYHAALMVNYFSNQDAPDDSATEQAEAPTPEAEAGANTVKLKLKN</sequence>
<keyword evidence="4" id="KW-1185">Reference proteome</keyword>
<dbReference type="Pfam" id="PF14247">
    <property type="entry name" value="DUF4344"/>
    <property type="match status" value="2"/>
</dbReference>
<feature type="signal peptide" evidence="2">
    <location>
        <begin position="1"/>
        <end position="20"/>
    </location>
</feature>
<dbReference type="EMBL" id="VFYP01000001">
    <property type="protein sequence ID" value="TPP10886.1"/>
    <property type="molecule type" value="Genomic_DNA"/>
</dbReference>
<comment type="caution">
    <text evidence="3">The sequence shown here is derived from an EMBL/GenBank/DDBJ whole genome shotgun (WGS) entry which is preliminary data.</text>
</comment>
<dbReference type="OrthoDB" id="935695at2"/>
<feature type="compositionally biased region" description="Low complexity" evidence="1">
    <location>
        <begin position="280"/>
        <end position="294"/>
    </location>
</feature>
<proteinExistence type="predicted"/>
<evidence type="ECO:0000256" key="1">
    <source>
        <dbReference type="SAM" id="MobiDB-lite"/>
    </source>
</evidence>
<dbReference type="RefSeq" id="WP_140827194.1">
    <property type="nucleotide sequence ID" value="NZ_VFYP01000001.1"/>
</dbReference>
<organism evidence="3 4">
    <name type="scientific">Rhizobium glycinendophyticum</name>
    <dbReference type="NCBI Taxonomy" id="2589807"/>
    <lineage>
        <taxon>Bacteria</taxon>
        <taxon>Pseudomonadati</taxon>
        <taxon>Pseudomonadota</taxon>
        <taxon>Alphaproteobacteria</taxon>
        <taxon>Hyphomicrobiales</taxon>
        <taxon>Rhizobiaceae</taxon>
        <taxon>Rhizobium/Agrobacterium group</taxon>
        <taxon>Rhizobium</taxon>
    </lineage>
</organism>
<accession>A0A504UPX3</accession>
<feature type="chain" id="PRO_5021253784" description="Metallopeptidase" evidence="2">
    <location>
        <begin position="21"/>
        <end position="303"/>
    </location>
</feature>
<keyword evidence="2" id="KW-0732">Signal</keyword>
<name>A0A504UPX3_9HYPH</name>
<gene>
    <name evidence="3" type="ORF">FJQ55_08615</name>
</gene>
<dbReference type="AlphaFoldDB" id="A0A504UPX3"/>
<feature type="region of interest" description="Disordered" evidence="1">
    <location>
        <begin position="273"/>
        <end position="303"/>
    </location>
</feature>
<dbReference type="InterPro" id="IPR025644">
    <property type="entry name" value="DUF4344"/>
</dbReference>
<evidence type="ECO:0000313" key="3">
    <source>
        <dbReference type="EMBL" id="TPP10886.1"/>
    </source>
</evidence>
<evidence type="ECO:0000313" key="4">
    <source>
        <dbReference type="Proteomes" id="UP000316429"/>
    </source>
</evidence>
<dbReference type="Proteomes" id="UP000316429">
    <property type="component" value="Unassembled WGS sequence"/>
</dbReference>
<protein>
    <recommendedName>
        <fullName evidence="5">Metallopeptidase</fullName>
    </recommendedName>
</protein>
<evidence type="ECO:0008006" key="5">
    <source>
        <dbReference type="Google" id="ProtNLM"/>
    </source>
</evidence>